<evidence type="ECO:0000313" key="1">
    <source>
        <dbReference type="EMBL" id="KNC83386.1"/>
    </source>
</evidence>
<dbReference type="GeneID" id="25904856"/>
<dbReference type="AlphaFoldDB" id="A0A0L0G3G8"/>
<dbReference type="EMBL" id="KQ241837">
    <property type="protein sequence ID" value="KNC83386.1"/>
    <property type="molecule type" value="Genomic_DNA"/>
</dbReference>
<evidence type="ECO:0000313" key="2">
    <source>
        <dbReference type="Proteomes" id="UP000054560"/>
    </source>
</evidence>
<organism evidence="1 2">
    <name type="scientific">Sphaeroforma arctica JP610</name>
    <dbReference type="NCBI Taxonomy" id="667725"/>
    <lineage>
        <taxon>Eukaryota</taxon>
        <taxon>Ichthyosporea</taxon>
        <taxon>Ichthyophonida</taxon>
        <taxon>Sphaeroforma</taxon>
    </lineage>
</organism>
<dbReference type="RefSeq" id="XP_014157288.1">
    <property type="nucleotide sequence ID" value="XM_014301813.1"/>
</dbReference>
<reference evidence="1 2" key="1">
    <citation type="submission" date="2011-02" db="EMBL/GenBank/DDBJ databases">
        <title>The Genome Sequence of Sphaeroforma arctica JP610.</title>
        <authorList>
            <consortium name="The Broad Institute Genome Sequencing Platform"/>
            <person name="Russ C."/>
            <person name="Cuomo C."/>
            <person name="Young S.K."/>
            <person name="Zeng Q."/>
            <person name="Gargeya S."/>
            <person name="Alvarado L."/>
            <person name="Berlin A."/>
            <person name="Chapman S.B."/>
            <person name="Chen Z."/>
            <person name="Freedman E."/>
            <person name="Gellesch M."/>
            <person name="Goldberg J."/>
            <person name="Griggs A."/>
            <person name="Gujja S."/>
            <person name="Heilman E."/>
            <person name="Heiman D."/>
            <person name="Howarth C."/>
            <person name="Mehta T."/>
            <person name="Neiman D."/>
            <person name="Pearson M."/>
            <person name="Roberts A."/>
            <person name="Saif S."/>
            <person name="Shea T."/>
            <person name="Shenoy N."/>
            <person name="Sisk P."/>
            <person name="Stolte C."/>
            <person name="Sykes S."/>
            <person name="White J."/>
            <person name="Yandava C."/>
            <person name="Burger G."/>
            <person name="Gray M.W."/>
            <person name="Holland P.W.H."/>
            <person name="King N."/>
            <person name="Lang F.B.F."/>
            <person name="Roger A.J."/>
            <person name="Ruiz-Trillo I."/>
            <person name="Haas B."/>
            <person name="Nusbaum C."/>
            <person name="Birren B."/>
        </authorList>
    </citation>
    <scope>NUCLEOTIDE SEQUENCE [LARGE SCALE GENOMIC DNA]</scope>
    <source>
        <strain evidence="1 2">JP610</strain>
    </source>
</reference>
<accession>A0A0L0G3G8</accession>
<keyword evidence="2" id="KW-1185">Reference proteome</keyword>
<sequence>MQKFTLGADFSSIIPCYEYTTSALDASMNRFLSLLGGVQVKSDCSTLNSHSEQLANDMTVCIDLDIDFDDDSEDSGIFTTDCAGYDNPIYTLVKDDTSTLEKLQKSDTSTYTRQEKLLSSQGTPKSILRRGKAASRTRSVVSFDDTTYEGETHSRAVYNRKAIGITASSAQFVYKELMMYKLLSMVVHDSSVHNMNLHTSRCGGQERASKEKIINNILAAAQT</sequence>
<protein>
    <submittedName>
        <fullName evidence="1">Uncharacterized protein</fullName>
    </submittedName>
</protein>
<dbReference type="Proteomes" id="UP000054560">
    <property type="component" value="Unassembled WGS sequence"/>
</dbReference>
<name>A0A0L0G3G8_9EUKA</name>
<gene>
    <name evidence="1" type="ORF">SARC_04352</name>
</gene>
<proteinExistence type="predicted"/>